<evidence type="ECO:0000313" key="12">
    <source>
        <dbReference type="Proteomes" id="UP000198647"/>
    </source>
</evidence>
<feature type="coiled-coil region" evidence="8">
    <location>
        <begin position="36"/>
        <end position="126"/>
    </location>
</feature>
<feature type="compositionally biased region" description="Basic and acidic residues" evidence="9">
    <location>
        <begin position="19"/>
        <end position="36"/>
    </location>
</feature>
<gene>
    <name evidence="11" type="ORF">SAMN04488081_0133</name>
</gene>
<name>A0A1H3AQ97_9BACI</name>
<dbReference type="InterPro" id="IPR022524">
    <property type="entry name" value="FliH_Bacilli"/>
</dbReference>
<keyword evidence="11" id="KW-0282">Flagellum</keyword>
<dbReference type="InterPro" id="IPR018035">
    <property type="entry name" value="Flagellar_FliH/T3SS_HrpE"/>
</dbReference>
<dbReference type="PANTHER" id="PTHR34982:SF1">
    <property type="entry name" value="FLAGELLAR ASSEMBLY PROTEIN FLIH"/>
    <property type="match status" value="1"/>
</dbReference>
<evidence type="ECO:0000256" key="6">
    <source>
        <dbReference type="ARBA" id="ARBA00023225"/>
    </source>
</evidence>
<accession>A0A1H3AQ97</accession>
<keyword evidence="4" id="KW-1005">Bacterial flagellum biogenesis</keyword>
<evidence type="ECO:0000256" key="1">
    <source>
        <dbReference type="ARBA" id="ARBA00003041"/>
    </source>
</evidence>
<evidence type="ECO:0000256" key="2">
    <source>
        <dbReference type="ARBA" id="ARBA00006602"/>
    </source>
</evidence>
<keyword evidence="12" id="KW-1185">Reference proteome</keyword>
<organism evidence="11 12">
    <name type="scientific">Salimicrobium album</name>
    <dbReference type="NCBI Taxonomy" id="50717"/>
    <lineage>
        <taxon>Bacteria</taxon>
        <taxon>Bacillati</taxon>
        <taxon>Bacillota</taxon>
        <taxon>Bacilli</taxon>
        <taxon>Bacillales</taxon>
        <taxon>Bacillaceae</taxon>
        <taxon>Salimicrobium</taxon>
    </lineage>
</organism>
<proteinExistence type="inferred from homology"/>
<comment type="function">
    <text evidence="1">Needed for flagellar regrowth and assembly.</text>
</comment>
<protein>
    <recommendedName>
        <fullName evidence="7">Flagellar assembly protein FliH</fullName>
    </recommendedName>
</protein>
<evidence type="ECO:0000256" key="8">
    <source>
        <dbReference type="SAM" id="Coils"/>
    </source>
</evidence>
<dbReference type="InterPro" id="IPR051472">
    <property type="entry name" value="T3SS_Stator/FliH"/>
</dbReference>
<keyword evidence="3" id="KW-0813">Transport</keyword>
<evidence type="ECO:0000256" key="7">
    <source>
        <dbReference type="NCBIfam" id="TIGR03825"/>
    </source>
</evidence>
<evidence type="ECO:0000313" key="11">
    <source>
        <dbReference type="EMBL" id="SDX31314.1"/>
    </source>
</evidence>
<evidence type="ECO:0000256" key="4">
    <source>
        <dbReference type="ARBA" id="ARBA00022795"/>
    </source>
</evidence>
<dbReference type="NCBIfam" id="TIGR03825">
    <property type="entry name" value="FliH_bacil"/>
    <property type="match status" value="1"/>
</dbReference>
<evidence type="ECO:0000256" key="5">
    <source>
        <dbReference type="ARBA" id="ARBA00022927"/>
    </source>
</evidence>
<reference evidence="11 12" key="1">
    <citation type="submission" date="2016-10" db="EMBL/GenBank/DDBJ databases">
        <authorList>
            <person name="Varghese N."/>
            <person name="Submissions S."/>
        </authorList>
    </citation>
    <scope>NUCLEOTIDE SEQUENCE [LARGE SCALE GENOMIC DNA]</scope>
    <source>
        <strain evidence="11 12">DSM 20748</strain>
    </source>
</reference>
<feature type="region of interest" description="Disordered" evidence="9">
    <location>
        <begin position="1"/>
        <end position="36"/>
    </location>
</feature>
<dbReference type="EMBL" id="FNOS01000001">
    <property type="protein sequence ID" value="SDX31314.1"/>
    <property type="molecule type" value="Genomic_DNA"/>
</dbReference>
<sequence>MTSLSKRIIPIRSFPAGEGHSRGSEERLPAKNEEIMQREEEAESFFEQRKQQAEKLLNGAKARAEKEREALEEERGIVFAAAREEAYESGYTEGMQQAEARYDSLIAKLNNLINQAEKERMEKIKSAEMDVLHIAMHAAKNILGQSLQDHPEQFQHLVAEAVKEVADQPAVSIYVHPDFYEQVAVYREELRKTINSEARVSVYVKHFDDPLDCYVESPFGRIDASVDSQLDLIRKAVIELVKEGE</sequence>
<keyword evidence="11" id="KW-0969">Cilium</keyword>
<dbReference type="Pfam" id="PF02108">
    <property type="entry name" value="FliH"/>
    <property type="match status" value="1"/>
</dbReference>
<comment type="similarity">
    <text evidence="2">Belongs to the FliH family.</text>
</comment>
<keyword evidence="6" id="KW-1006">Bacterial flagellum protein export</keyword>
<evidence type="ECO:0000256" key="9">
    <source>
        <dbReference type="SAM" id="MobiDB-lite"/>
    </source>
</evidence>
<dbReference type="PANTHER" id="PTHR34982">
    <property type="entry name" value="YOP PROTEINS TRANSLOCATION PROTEIN L"/>
    <property type="match status" value="1"/>
</dbReference>
<evidence type="ECO:0000259" key="10">
    <source>
        <dbReference type="Pfam" id="PF02108"/>
    </source>
</evidence>
<dbReference type="Proteomes" id="UP000198647">
    <property type="component" value="Unassembled WGS sequence"/>
</dbReference>
<feature type="domain" description="Flagellar assembly protein FliH/Type III secretion system HrpE" evidence="10">
    <location>
        <begin position="105"/>
        <end position="231"/>
    </location>
</feature>
<keyword evidence="11" id="KW-0966">Cell projection</keyword>
<keyword evidence="8" id="KW-0175">Coiled coil</keyword>
<keyword evidence="5" id="KW-0653">Protein transport</keyword>
<evidence type="ECO:0000256" key="3">
    <source>
        <dbReference type="ARBA" id="ARBA00022448"/>
    </source>
</evidence>
<comment type="caution">
    <text evidence="11">The sequence shown here is derived from an EMBL/GenBank/DDBJ whole genome shotgun (WGS) entry which is preliminary data.</text>
</comment>